<dbReference type="Pfam" id="PF00027">
    <property type="entry name" value="cNMP_binding"/>
    <property type="match status" value="1"/>
</dbReference>
<accession>A0A1I5FZA7</accession>
<evidence type="ECO:0000259" key="10">
    <source>
        <dbReference type="PROSITE" id="PS50042"/>
    </source>
</evidence>
<dbReference type="Pfam" id="PF01734">
    <property type="entry name" value="Patatin"/>
    <property type="match status" value="1"/>
</dbReference>
<keyword evidence="4 9" id="KW-0378">Hydrolase</keyword>
<evidence type="ECO:0000256" key="1">
    <source>
        <dbReference type="ARBA" id="ARBA00004370"/>
    </source>
</evidence>
<dbReference type="GO" id="GO:0004622">
    <property type="term" value="F:phosphatidylcholine lysophospholipase activity"/>
    <property type="evidence" value="ECO:0007669"/>
    <property type="project" value="UniProtKB-ARBA"/>
</dbReference>
<dbReference type="InterPro" id="IPR002641">
    <property type="entry name" value="PNPLA_dom"/>
</dbReference>
<evidence type="ECO:0000256" key="3">
    <source>
        <dbReference type="ARBA" id="ARBA00022692"/>
    </source>
</evidence>
<dbReference type="PANTHER" id="PTHR14226:SF29">
    <property type="entry name" value="NEUROPATHY TARGET ESTERASE SWS"/>
    <property type="match status" value="1"/>
</dbReference>
<evidence type="ECO:0000259" key="11">
    <source>
        <dbReference type="PROSITE" id="PS51635"/>
    </source>
</evidence>
<feature type="short sequence motif" description="GXSXG" evidence="9">
    <location>
        <begin position="344"/>
        <end position="348"/>
    </location>
</feature>
<dbReference type="RefSeq" id="WP_091653332.1">
    <property type="nucleotide sequence ID" value="NZ_FOVW01000005.1"/>
</dbReference>
<keyword evidence="5 9" id="KW-0442">Lipid degradation</keyword>
<dbReference type="Proteomes" id="UP000199564">
    <property type="component" value="Unassembled WGS sequence"/>
</dbReference>
<proteinExistence type="inferred from homology"/>
<dbReference type="InterPro" id="IPR000595">
    <property type="entry name" value="cNMP-bd_dom"/>
</dbReference>
<dbReference type="GO" id="GO:0016020">
    <property type="term" value="C:membrane"/>
    <property type="evidence" value="ECO:0007669"/>
    <property type="project" value="UniProtKB-SubCell"/>
</dbReference>
<evidence type="ECO:0000256" key="5">
    <source>
        <dbReference type="ARBA" id="ARBA00022963"/>
    </source>
</evidence>
<dbReference type="SUPFAM" id="SSF52151">
    <property type="entry name" value="FabD/lysophospholipase-like"/>
    <property type="match status" value="1"/>
</dbReference>
<keyword evidence="3" id="KW-0812">Transmembrane</keyword>
<dbReference type="InterPro" id="IPR018490">
    <property type="entry name" value="cNMP-bd_dom_sf"/>
</dbReference>
<dbReference type="PROSITE" id="PS51635">
    <property type="entry name" value="PNPLA"/>
    <property type="match status" value="1"/>
</dbReference>
<keyword evidence="6" id="KW-1133">Transmembrane helix</keyword>
<dbReference type="GO" id="GO:0016042">
    <property type="term" value="P:lipid catabolic process"/>
    <property type="evidence" value="ECO:0007669"/>
    <property type="project" value="UniProtKB-UniRule"/>
</dbReference>
<dbReference type="CDD" id="cd00038">
    <property type="entry name" value="CAP_ED"/>
    <property type="match status" value="1"/>
</dbReference>
<evidence type="ECO:0000256" key="4">
    <source>
        <dbReference type="ARBA" id="ARBA00022801"/>
    </source>
</evidence>
<protein>
    <submittedName>
        <fullName evidence="12">NTE family protein</fullName>
    </submittedName>
</protein>
<organism evidence="12 13">
    <name type="scientific">Algoriphagus ornithinivorans</name>
    <dbReference type="NCBI Taxonomy" id="226506"/>
    <lineage>
        <taxon>Bacteria</taxon>
        <taxon>Pseudomonadati</taxon>
        <taxon>Bacteroidota</taxon>
        <taxon>Cytophagia</taxon>
        <taxon>Cytophagales</taxon>
        <taxon>Cyclobacteriaceae</taxon>
        <taxon>Algoriphagus</taxon>
    </lineage>
</organism>
<dbReference type="AlphaFoldDB" id="A0A1I5FZA7"/>
<feature type="domain" description="PNPLA" evidence="11">
    <location>
        <begin position="313"/>
        <end position="474"/>
    </location>
</feature>
<dbReference type="Gene3D" id="2.60.120.10">
    <property type="entry name" value="Jelly Rolls"/>
    <property type="match status" value="1"/>
</dbReference>
<dbReference type="InterPro" id="IPR056556">
    <property type="entry name" value="NTE1_P-loop_dom"/>
</dbReference>
<evidence type="ECO:0000256" key="7">
    <source>
        <dbReference type="ARBA" id="ARBA00023098"/>
    </source>
</evidence>
<reference evidence="13" key="1">
    <citation type="submission" date="2016-10" db="EMBL/GenBank/DDBJ databases">
        <authorList>
            <person name="Varghese N."/>
            <person name="Submissions S."/>
        </authorList>
    </citation>
    <scope>NUCLEOTIDE SEQUENCE [LARGE SCALE GENOMIC DNA]</scope>
    <source>
        <strain evidence="13">DSM 15282</strain>
    </source>
</reference>
<dbReference type="EMBL" id="FOVW01000005">
    <property type="protein sequence ID" value="SFO28996.1"/>
    <property type="molecule type" value="Genomic_DNA"/>
</dbReference>
<feature type="short sequence motif" description="GXGXXG" evidence="9">
    <location>
        <begin position="317"/>
        <end position="322"/>
    </location>
</feature>
<dbReference type="SUPFAM" id="SSF51206">
    <property type="entry name" value="cAMP-binding domain-like"/>
    <property type="match status" value="1"/>
</dbReference>
<feature type="active site" description="Proton acceptor" evidence="9">
    <location>
        <position position="461"/>
    </location>
</feature>
<evidence type="ECO:0000256" key="2">
    <source>
        <dbReference type="ARBA" id="ARBA00006636"/>
    </source>
</evidence>
<comment type="similarity">
    <text evidence="2">Belongs to the NTE family.</text>
</comment>
<evidence type="ECO:0000256" key="9">
    <source>
        <dbReference type="PROSITE-ProRule" id="PRU01161"/>
    </source>
</evidence>
<name>A0A1I5FZA7_9BACT</name>
<comment type="subcellular location">
    <subcellularLocation>
        <location evidence="1">Membrane</location>
    </subcellularLocation>
</comment>
<evidence type="ECO:0000313" key="13">
    <source>
        <dbReference type="Proteomes" id="UP000199564"/>
    </source>
</evidence>
<dbReference type="SMART" id="SM00100">
    <property type="entry name" value="cNMP"/>
    <property type="match status" value="1"/>
</dbReference>
<evidence type="ECO:0000256" key="6">
    <source>
        <dbReference type="ARBA" id="ARBA00022989"/>
    </source>
</evidence>
<dbReference type="InterPro" id="IPR014710">
    <property type="entry name" value="RmlC-like_jellyroll"/>
</dbReference>
<dbReference type="Gene3D" id="3.40.1090.10">
    <property type="entry name" value="Cytosolic phospholipase A2 catalytic domain"/>
    <property type="match status" value="2"/>
</dbReference>
<sequence>MKDFNTHYHHLFHKLFGGMSNEMLDQIFKIGTKKELNTGEYLFHQGAKENILYIVLSGRLRAIKEDVNGTLILGDIGEGEPVGEFALFTGEPRMASVLAIRKSVVLEFNQEEYLTLVAKNPSLANSLTGFVINRLRRNTFQKNQSTPPKNIALINLQADHDLSPWTADMETFFRENQIPVQVFDYDSQAEHADQTFFDSLEQYEGINILVCSETHPEWSHQCMVYADLVILATDFKADPQIYLIEKELELYSKSILNKKIYLLMLHPQDAPMPESTSKWLENRDINLHIHVRQRNGRDIRRFCRIITNTAVGLVLGGGGAKGYAHLGVVKALQERGIEIDFLGGTSAGAIYGITMSYADFDFDKIEEITQVAVKSKLTSNDMALPMISFLSGKKIQRFAKTLFKNYDMEDIWINSYCVSTNFSRATTKIHERGLLWKQIMASIAIPGVFPPVVIDQYLHVDGAVMDNLPIEPMYKYPVSKIIAVSLSGLPDRKVDYEDSPNGWAVFMDRFRKKKRFKIPGIGSLIINSLTLNSLQKQEVTKSKVSHYFELNLKGIGFMDDKKWKQILQKGYDQTNEYLESLPKEERFWDKNKEEEFV</sequence>
<keyword evidence="13" id="KW-1185">Reference proteome</keyword>
<dbReference type="PROSITE" id="PS50042">
    <property type="entry name" value="CNMP_BINDING_3"/>
    <property type="match status" value="1"/>
</dbReference>
<feature type="active site" description="Nucleophile" evidence="9">
    <location>
        <position position="346"/>
    </location>
</feature>
<evidence type="ECO:0000313" key="12">
    <source>
        <dbReference type="EMBL" id="SFO28996.1"/>
    </source>
</evidence>
<dbReference type="InterPro" id="IPR050301">
    <property type="entry name" value="NTE"/>
</dbReference>
<feature type="domain" description="Cyclic nucleotide-binding" evidence="10">
    <location>
        <begin position="15"/>
        <end position="134"/>
    </location>
</feature>
<dbReference type="Pfam" id="PF24179">
    <property type="entry name" value="NTE_Ploop"/>
    <property type="match status" value="1"/>
</dbReference>
<dbReference type="CDD" id="cd07205">
    <property type="entry name" value="Pat_PNPLA6_PNPLA7_NTE1_like"/>
    <property type="match status" value="1"/>
</dbReference>
<feature type="short sequence motif" description="DGA/G" evidence="9">
    <location>
        <begin position="461"/>
        <end position="463"/>
    </location>
</feature>
<dbReference type="STRING" id="226506.SAMN04488519_105120"/>
<gene>
    <name evidence="12" type="ORF">SAMN04488519_105120</name>
</gene>
<evidence type="ECO:0000256" key="8">
    <source>
        <dbReference type="ARBA" id="ARBA00023136"/>
    </source>
</evidence>
<keyword evidence="7 9" id="KW-0443">Lipid metabolism</keyword>
<dbReference type="PANTHER" id="PTHR14226">
    <property type="entry name" value="NEUROPATHY TARGET ESTERASE/SWISS CHEESE D.MELANOGASTER"/>
    <property type="match status" value="1"/>
</dbReference>
<keyword evidence="8" id="KW-0472">Membrane</keyword>
<dbReference type="InterPro" id="IPR016035">
    <property type="entry name" value="Acyl_Trfase/lysoPLipase"/>
</dbReference>